<keyword evidence="1" id="KW-0805">Transcription regulation</keyword>
<evidence type="ECO:0000313" key="7">
    <source>
        <dbReference type="Proteomes" id="UP001528411"/>
    </source>
</evidence>
<accession>A0ABT5FC14</accession>
<dbReference type="RefSeq" id="WP_272180093.1">
    <property type="nucleotide sequence ID" value="NZ_JAQOMS010000002.1"/>
</dbReference>
<dbReference type="Pfam" id="PF16925">
    <property type="entry name" value="TetR_C_13"/>
    <property type="match status" value="1"/>
</dbReference>
<dbReference type="Proteomes" id="UP001528411">
    <property type="component" value="Unassembled WGS sequence"/>
</dbReference>
<dbReference type="Gene3D" id="1.10.357.10">
    <property type="entry name" value="Tetracycline Repressor, domain 2"/>
    <property type="match status" value="1"/>
</dbReference>
<dbReference type="PROSITE" id="PS50977">
    <property type="entry name" value="HTH_TETR_2"/>
    <property type="match status" value="1"/>
</dbReference>
<evidence type="ECO:0000313" key="6">
    <source>
        <dbReference type="EMBL" id="MDC2888482.1"/>
    </source>
</evidence>
<dbReference type="Pfam" id="PF00440">
    <property type="entry name" value="TetR_N"/>
    <property type="match status" value="1"/>
</dbReference>
<evidence type="ECO:0000256" key="1">
    <source>
        <dbReference type="ARBA" id="ARBA00023015"/>
    </source>
</evidence>
<keyword evidence="2 4" id="KW-0238">DNA-binding</keyword>
<evidence type="ECO:0000256" key="4">
    <source>
        <dbReference type="PROSITE-ProRule" id="PRU00335"/>
    </source>
</evidence>
<dbReference type="PANTHER" id="PTHR47506">
    <property type="entry name" value="TRANSCRIPTIONAL REGULATORY PROTEIN"/>
    <property type="match status" value="1"/>
</dbReference>
<dbReference type="InterPro" id="IPR036271">
    <property type="entry name" value="Tet_transcr_reg_TetR-rel_C_sf"/>
</dbReference>
<dbReference type="InterPro" id="IPR011075">
    <property type="entry name" value="TetR_C"/>
</dbReference>
<dbReference type="EMBL" id="JAQOMS010000002">
    <property type="protein sequence ID" value="MDC2888482.1"/>
    <property type="molecule type" value="Genomic_DNA"/>
</dbReference>
<sequence>MALRDPDKTRNRILTVAAHIFHQKGYNCTSLSDILHASEMSKGALYHHFSNKEDLLFAIVEEVYQEQFLSPWRKVLNTESPMNAMAEVVENNGKNDTNEAMCVGCPIYNLAGELSAINDGLRQRVDTIFRNLFNIIHEAIEMAKKANQVDASVDSERVSLLILSSLNGMPQIVKSCLDRNMFRQLNGALADYIRSFCK</sequence>
<evidence type="ECO:0000256" key="3">
    <source>
        <dbReference type="ARBA" id="ARBA00023163"/>
    </source>
</evidence>
<comment type="caution">
    <text evidence="6">The sequence shown here is derived from an EMBL/GenBank/DDBJ whole genome shotgun (WGS) entry which is preliminary data.</text>
</comment>
<gene>
    <name evidence="6" type="ORF">PN838_06615</name>
</gene>
<evidence type="ECO:0000256" key="2">
    <source>
        <dbReference type="ARBA" id="ARBA00023125"/>
    </source>
</evidence>
<keyword evidence="3" id="KW-0804">Transcription</keyword>
<proteinExistence type="predicted"/>
<name>A0ABT5FC14_9GAMM</name>
<organism evidence="6 7">
    <name type="scientific">Psychrosphaera algicola</name>
    <dbReference type="NCBI Taxonomy" id="3023714"/>
    <lineage>
        <taxon>Bacteria</taxon>
        <taxon>Pseudomonadati</taxon>
        <taxon>Pseudomonadota</taxon>
        <taxon>Gammaproteobacteria</taxon>
        <taxon>Alteromonadales</taxon>
        <taxon>Pseudoalteromonadaceae</taxon>
        <taxon>Psychrosphaera</taxon>
    </lineage>
</organism>
<feature type="domain" description="HTH tetR-type" evidence="5">
    <location>
        <begin position="7"/>
        <end position="67"/>
    </location>
</feature>
<dbReference type="InterPro" id="IPR009057">
    <property type="entry name" value="Homeodomain-like_sf"/>
</dbReference>
<feature type="DNA-binding region" description="H-T-H motif" evidence="4">
    <location>
        <begin position="30"/>
        <end position="49"/>
    </location>
</feature>
<dbReference type="SUPFAM" id="SSF48498">
    <property type="entry name" value="Tetracyclin repressor-like, C-terminal domain"/>
    <property type="match status" value="1"/>
</dbReference>
<keyword evidence="7" id="KW-1185">Reference proteome</keyword>
<dbReference type="PANTHER" id="PTHR47506:SF1">
    <property type="entry name" value="HTH-TYPE TRANSCRIPTIONAL REGULATOR YJDC"/>
    <property type="match status" value="1"/>
</dbReference>
<protein>
    <submittedName>
        <fullName evidence="6">TetR/AcrR family transcriptional regulator</fullName>
    </submittedName>
</protein>
<dbReference type="InterPro" id="IPR001647">
    <property type="entry name" value="HTH_TetR"/>
</dbReference>
<dbReference type="SUPFAM" id="SSF46689">
    <property type="entry name" value="Homeodomain-like"/>
    <property type="match status" value="1"/>
</dbReference>
<reference evidence="6 7" key="1">
    <citation type="submission" date="2023-01" db="EMBL/GenBank/DDBJ databases">
        <title>Psychrosphaera sp. nov., isolated from marine algae.</title>
        <authorList>
            <person name="Bayburt H."/>
            <person name="Choi B.J."/>
            <person name="Kim J.M."/>
            <person name="Choi D.G."/>
            <person name="Jeon C.O."/>
        </authorList>
    </citation>
    <scope>NUCLEOTIDE SEQUENCE [LARGE SCALE GENOMIC DNA]</scope>
    <source>
        <strain evidence="6 7">G1-22</strain>
    </source>
</reference>
<evidence type="ECO:0000259" key="5">
    <source>
        <dbReference type="PROSITE" id="PS50977"/>
    </source>
</evidence>
<dbReference type="PRINTS" id="PR00455">
    <property type="entry name" value="HTHTETR"/>
</dbReference>